<keyword evidence="5 7" id="KW-0418">Kinase</keyword>
<dbReference type="PROSITE" id="PS51219">
    <property type="entry name" value="DPCK"/>
    <property type="match status" value="1"/>
</dbReference>
<keyword evidence="8" id="KW-1185">Reference proteome</keyword>
<proteinExistence type="inferred from homology"/>
<keyword evidence="5" id="KW-0963">Cytoplasm</keyword>
<dbReference type="GO" id="GO:0005737">
    <property type="term" value="C:cytoplasm"/>
    <property type="evidence" value="ECO:0007669"/>
    <property type="project" value="UniProtKB-SubCell"/>
</dbReference>
<dbReference type="GO" id="GO:0005524">
    <property type="term" value="F:ATP binding"/>
    <property type="evidence" value="ECO:0007669"/>
    <property type="project" value="UniProtKB-UniRule"/>
</dbReference>
<evidence type="ECO:0000313" key="7">
    <source>
        <dbReference type="EMBL" id="SKA60311.1"/>
    </source>
</evidence>
<comment type="function">
    <text evidence="5">Catalyzes the phosphorylation of the 3'-hydroxyl group of dephosphocoenzyme A to form coenzyme A.</text>
</comment>
<gene>
    <name evidence="5" type="primary">coaE</name>
    <name evidence="7" type="ORF">SAMN02745213_00864</name>
</gene>
<dbReference type="Gene3D" id="3.40.50.300">
    <property type="entry name" value="P-loop containing nucleotide triphosphate hydrolases"/>
    <property type="match status" value="1"/>
</dbReference>
<dbReference type="PANTHER" id="PTHR10695:SF46">
    <property type="entry name" value="BIFUNCTIONAL COENZYME A SYNTHASE-RELATED"/>
    <property type="match status" value="1"/>
</dbReference>
<evidence type="ECO:0000256" key="4">
    <source>
        <dbReference type="ARBA" id="ARBA00022993"/>
    </source>
</evidence>
<comment type="catalytic activity">
    <reaction evidence="5">
        <text>3'-dephospho-CoA + ATP = ADP + CoA + H(+)</text>
        <dbReference type="Rhea" id="RHEA:18245"/>
        <dbReference type="ChEBI" id="CHEBI:15378"/>
        <dbReference type="ChEBI" id="CHEBI:30616"/>
        <dbReference type="ChEBI" id="CHEBI:57287"/>
        <dbReference type="ChEBI" id="CHEBI:57328"/>
        <dbReference type="ChEBI" id="CHEBI:456216"/>
        <dbReference type="EC" id="2.7.1.24"/>
    </reaction>
</comment>
<comment type="pathway">
    <text evidence="5">Cofactor biosynthesis; coenzyme A biosynthesis; CoA from (R)-pantothenate: step 5/5.</text>
</comment>
<keyword evidence="5" id="KW-0808">Transferase</keyword>
<dbReference type="SUPFAM" id="SSF52540">
    <property type="entry name" value="P-loop containing nucleoside triphosphate hydrolases"/>
    <property type="match status" value="1"/>
</dbReference>
<reference evidence="8" key="1">
    <citation type="submission" date="2017-02" db="EMBL/GenBank/DDBJ databases">
        <authorList>
            <person name="Varghese N."/>
            <person name="Submissions S."/>
        </authorList>
    </citation>
    <scope>NUCLEOTIDE SEQUENCE [LARGE SCALE GENOMIC DNA]</scope>
    <source>
        <strain evidence="8">DSM 3072</strain>
    </source>
</reference>
<dbReference type="GO" id="GO:0015937">
    <property type="term" value="P:coenzyme A biosynthetic process"/>
    <property type="evidence" value="ECO:0007669"/>
    <property type="project" value="UniProtKB-UniRule"/>
</dbReference>
<dbReference type="Proteomes" id="UP000242432">
    <property type="component" value="Unassembled WGS sequence"/>
</dbReference>
<dbReference type="EC" id="2.7.1.24" evidence="5 6"/>
<dbReference type="HAMAP" id="MF_00376">
    <property type="entry name" value="Dephospho_CoA_kinase"/>
    <property type="match status" value="1"/>
</dbReference>
<accession>A0A1T4V6Y9</accession>
<comment type="similarity">
    <text evidence="1 5">Belongs to the CoaE family.</text>
</comment>
<dbReference type="STRING" id="83771.SAMN02910357_01775"/>
<dbReference type="UniPathway" id="UPA00241">
    <property type="reaction ID" value="UER00356"/>
</dbReference>
<keyword evidence="4 5" id="KW-0173">Coenzyme A biosynthesis</keyword>
<name>A0A1T4V6Y9_9GAMM</name>
<dbReference type="EMBL" id="FUXX01000010">
    <property type="protein sequence ID" value="SKA60311.1"/>
    <property type="molecule type" value="Genomic_DNA"/>
</dbReference>
<keyword evidence="2 5" id="KW-0547">Nucleotide-binding</keyword>
<dbReference type="GO" id="GO:0004140">
    <property type="term" value="F:dephospho-CoA kinase activity"/>
    <property type="evidence" value="ECO:0007669"/>
    <property type="project" value="UniProtKB-UniRule"/>
</dbReference>
<organism evidence="7 8">
    <name type="scientific">Succinivibrio dextrinosolvens DSM 3072</name>
    <dbReference type="NCBI Taxonomy" id="1123324"/>
    <lineage>
        <taxon>Bacteria</taxon>
        <taxon>Pseudomonadati</taxon>
        <taxon>Pseudomonadota</taxon>
        <taxon>Gammaproteobacteria</taxon>
        <taxon>Aeromonadales</taxon>
        <taxon>Succinivibrionaceae</taxon>
        <taxon>Succinivibrio</taxon>
    </lineage>
</organism>
<evidence type="ECO:0000256" key="6">
    <source>
        <dbReference type="NCBIfam" id="TIGR00152"/>
    </source>
</evidence>
<protein>
    <recommendedName>
        <fullName evidence="5 6">Dephospho-CoA kinase</fullName>
        <ecNumber evidence="5 6">2.7.1.24</ecNumber>
    </recommendedName>
    <alternativeName>
        <fullName evidence="5">Dephosphocoenzyme A kinase</fullName>
    </alternativeName>
</protein>
<evidence type="ECO:0000313" key="8">
    <source>
        <dbReference type="Proteomes" id="UP000242432"/>
    </source>
</evidence>
<evidence type="ECO:0000256" key="5">
    <source>
        <dbReference type="HAMAP-Rule" id="MF_00376"/>
    </source>
</evidence>
<sequence>MDTTEAENQKKPFVVGLTGGIACGKSSIASLFASLGVPVVDADKVARDIVDVGSPLLKILASEFGADIINEDGSLNRRKLREIVFDPNDKEKLLVLNSLMAPAIHKELKRQILLKGQNADYVIAMIPLLFEHKLEFLVDRVLVVDVDDDLQLKRVMARDNISAELARSMIENQVSREYRVKKADDLIESDDSPLDKKLNVVLKLHNEYKQLSSQTNN</sequence>
<comment type="subcellular location">
    <subcellularLocation>
        <location evidence="5">Cytoplasm</location>
    </subcellularLocation>
</comment>
<dbReference type="Pfam" id="PF01121">
    <property type="entry name" value="CoaE"/>
    <property type="match status" value="1"/>
</dbReference>
<feature type="binding site" evidence="5">
    <location>
        <begin position="22"/>
        <end position="27"/>
    </location>
    <ligand>
        <name>ATP</name>
        <dbReference type="ChEBI" id="CHEBI:30616"/>
    </ligand>
</feature>
<dbReference type="InterPro" id="IPR027417">
    <property type="entry name" value="P-loop_NTPase"/>
</dbReference>
<evidence type="ECO:0000256" key="1">
    <source>
        <dbReference type="ARBA" id="ARBA00009018"/>
    </source>
</evidence>
<dbReference type="NCBIfam" id="TIGR00152">
    <property type="entry name" value="dephospho-CoA kinase"/>
    <property type="match status" value="1"/>
</dbReference>
<dbReference type="PANTHER" id="PTHR10695">
    <property type="entry name" value="DEPHOSPHO-COA KINASE-RELATED"/>
    <property type="match status" value="1"/>
</dbReference>
<dbReference type="AlphaFoldDB" id="A0A1T4V6Y9"/>
<keyword evidence="3 5" id="KW-0067">ATP-binding</keyword>
<dbReference type="InterPro" id="IPR001977">
    <property type="entry name" value="Depp_CoAkinase"/>
</dbReference>
<dbReference type="RefSeq" id="WP_078928395.1">
    <property type="nucleotide sequence ID" value="NZ_FUXX01000010.1"/>
</dbReference>
<evidence type="ECO:0000256" key="2">
    <source>
        <dbReference type="ARBA" id="ARBA00022741"/>
    </source>
</evidence>
<evidence type="ECO:0000256" key="3">
    <source>
        <dbReference type="ARBA" id="ARBA00022840"/>
    </source>
</evidence>
<dbReference type="CDD" id="cd02022">
    <property type="entry name" value="DPCK"/>
    <property type="match status" value="1"/>
</dbReference>